<keyword evidence="3" id="KW-0732">Signal</keyword>
<reference evidence="5" key="1">
    <citation type="submission" date="2020-08" db="EMBL/GenBank/DDBJ databases">
        <title>Genomic Encyclopedia of Type Strains, Phase IV (KMG-IV): sequencing the most valuable type-strain genomes for metagenomic binning, comparative biology and taxonomic classification.</title>
        <authorList>
            <person name="Goeker M."/>
        </authorList>
    </citation>
    <scope>NUCLEOTIDE SEQUENCE [LARGE SCALE GENOMIC DNA]</scope>
    <source>
        <strain evidence="5">DSM 105040</strain>
    </source>
</reference>
<gene>
    <name evidence="5" type="ORF">GGR17_003792</name>
</gene>
<comment type="similarity">
    <text evidence="2">Belongs to the bacterial solute-binding protein 2 family.</text>
</comment>
<proteinExistence type="inferred from homology"/>
<evidence type="ECO:0000256" key="1">
    <source>
        <dbReference type="ARBA" id="ARBA00004196"/>
    </source>
</evidence>
<evidence type="ECO:0000313" key="6">
    <source>
        <dbReference type="Proteomes" id="UP000585681"/>
    </source>
</evidence>
<dbReference type="InterPro" id="IPR025997">
    <property type="entry name" value="SBP_2_dom"/>
</dbReference>
<organism evidence="5 6">
    <name type="scientific">Actibacterium naphthalenivorans</name>
    <dbReference type="NCBI Taxonomy" id="1614693"/>
    <lineage>
        <taxon>Bacteria</taxon>
        <taxon>Pseudomonadati</taxon>
        <taxon>Pseudomonadota</taxon>
        <taxon>Alphaproteobacteria</taxon>
        <taxon>Rhodobacterales</taxon>
        <taxon>Roseobacteraceae</taxon>
        <taxon>Actibacterium</taxon>
    </lineage>
</organism>
<dbReference type="SUPFAM" id="SSF53822">
    <property type="entry name" value="Periplasmic binding protein-like I"/>
    <property type="match status" value="1"/>
</dbReference>
<comment type="caution">
    <text evidence="5">The sequence shown here is derived from an EMBL/GenBank/DDBJ whole genome shotgun (WGS) entry which is preliminary data.</text>
</comment>
<evidence type="ECO:0000256" key="2">
    <source>
        <dbReference type="ARBA" id="ARBA00007639"/>
    </source>
</evidence>
<feature type="domain" description="Periplasmic binding protein" evidence="4">
    <location>
        <begin position="13"/>
        <end position="228"/>
    </location>
</feature>
<dbReference type="Gene3D" id="3.40.50.2300">
    <property type="match status" value="2"/>
</dbReference>
<dbReference type="PANTHER" id="PTHR46847">
    <property type="entry name" value="D-ALLOSE-BINDING PERIPLASMIC PROTEIN-RELATED"/>
    <property type="match status" value="1"/>
</dbReference>
<dbReference type="GO" id="GO:0030246">
    <property type="term" value="F:carbohydrate binding"/>
    <property type="evidence" value="ECO:0007669"/>
    <property type="project" value="UniProtKB-ARBA"/>
</dbReference>
<name>A0A840CIJ3_9RHOB</name>
<comment type="subcellular location">
    <subcellularLocation>
        <location evidence="1">Cell envelope</location>
    </subcellularLocation>
</comment>
<dbReference type="Proteomes" id="UP000585681">
    <property type="component" value="Unassembled WGS sequence"/>
</dbReference>
<keyword evidence="6" id="KW-1185">Reference proteome</keyword>
<dbReference type="AlphaFoldDB" id="A0A840CIJ3"/>
<protein>
    <submittedName>
        <fullName evidence="5">Protein TorT</fullName>
    </submittedName>
</protein>
<evidence type="ECO:0000313" key="5">
    <source>
        <dbReference type="EMBL" id="MBB4023952.1"/>
    </source>
</evidence>
<evidence type="ECO:0000256" key="3">
    <source>
        <dbReference type="ARBA" id="ARBA00022729"/>
    </source>
</evidence>
<dbReference type="Pfam" id="PF13407">
    <property type="entry name" value="Peripla_BP_4"/>
    <property type="match status" value="1"/>
</dbReference>
<dbReference type="InterPro" id="IPR028082">
    <property type="entry name" value="Peripla_BP_I"/>
</dbReference>
<dbReference type="GO" id="GO:0030313">
    <property type="term" value="C:cell envelope"/>
    <property type="evidence" value="ECO:0007669"/>
    <property type="project" value="UniProtKB-SubCell"/>
</dbReference>
<evidence type="ECO:0000259" key="4">
    <source>
        <dbReference type="Pfam" id="PF13407"/>
    </source>
</evidence>
<dbReference type="PANTHER" id="PTHR46847:SF1">
    <property type="entry name" value="D-ALLOSE-BINDING PERIPLASMIC PROTEIN-RELATED"/>
    <property type="match status" value="1"/>
</dbReference>
<accession>A0A840CIJ3</accession>
<dbReference type="EMBL" id="JACIEQ010000015">
    <property type="protein sequence ID" value="MBB4023952.1"/>
    <property type="molecule type" value="Genomic_DNA"/>
</dbReference>
<sequence>MTVNAAGGYTELPTQISQMEDCVTRGADGLMMVAISATGLNRTIAAAAKKGIPLSITGGEVDSPDVAARALGNWFDSGRIAAEYLNELHPAGSEPVKVLWMAGPEGPNWSVDSTDGFVKTVEGNDAIEVVKVIWGEPGKAAQIPLIEDALQVYPDISYIGGVAPAIEGGIQVLKEKGRQDIKLIASYMTPETEAALREGDVLGVVTDYTAAQARIAIDQLVRKLEGKEVDLDVDTGFAMIDAGNVETYDRSLALAPEGWEPYFHVD</sequence>